<dbReference type="GeneID" id="6186772"/>
<accession>B2CRI0</accession>
<dbReference type="OrthoDB" id="37408at10239"/>
<dbReference type="Proteomes" id="UP000008691">
    <property type="component" value="Segment"/>
</dbReference>
<organism evidence="1 2">
    <name type="scientific">Betalipothrixvirus uzonense</name>
    <dbReference type="NCBI Taxonomy" id="512792"/>
    <lineage>
        <taxon>Viruses</taxon>
        <taxon>Adnaviria</taxon>
        <taxon>Zilligvirae</taxon>
        <taxon>Taleaviricota</taxon>
        <taxon>Tokiviricetes</taxon>
        <taxon>Ligamenvirales</taxon>
        <taxon>Lipothrixviridae</taxon>
        <taxon>Betalipothrixvirus</taxon>
    </lineage>
</organism>
<reference evidence="1 2" key="1">
    <citation type="journal article" date="2008" name="Res. Microbiol.">
        <title>Viruses in acidic geothermal environments of the Kamchatka Peninsula.</title>
        <authorList>
            <person name="Bize A."/>
            <person name="Peng X."/>
            <person name="Prokofeva M."/>
            <person name="Maclellan K."/>
            <person name="Lucas S."/>
            <person name="Forterre P."/>
            <person name="Garrett R.A."/>
            <person name="Bonch-Osmolovskaya E.A."/>
            <person name="Prangishvili D."/>
        </authorList>
    </citation>
    <scope>NUCLEOTIDE SEQUENCE [LARGE SCALE GENOMIC DNA]</scope>
</reference>
<dbReference type="EMBL" id="EU545650">
    <property type="protein sequence ID" value="ACB37237.1"/>
    <property type="molecule type" value="Genomic_DNA"/>
</dbReference>
<keyword evidence="2" id="KW-1185">Reference proteome</keyword>
<dbReference type="KEGG" id="vg:6186772"/>
<name>B2CRI0_9VIRU</name>
<sequence length="88" mass="10449">MRYDNILELAKQLYEELQKAEEKYIIIDGRKEKIKSIEIITLKENKPTVPRFQIVTEKGSVLMFTPSQFLRRRYEIIQNGEKKTFIGA</sequence>
<proteinExistence type="predicted"/>
<dbReference type="RefSeq" id="YP_001798521.1">
    <property type="nucleotide sequence ID" value="NC_010537.1"/>
</dbReference>
<evidence type="ECO:0000313" key="2">
    <source>
        <dbReference type="Proteomes" id="UP000008691"/>
    </source>
</evidence>
<evidence type="ECO:0000313" key="1">
    <source>
        <dbReference type="EMBL" id="ACB37237.1"/>
    </source>
</evidence>
<protein>
    <submittedName>
        <fullName evidence="1">Uncharacterized protein</fullName>
    </submittedName>
</protein>